<reference evidence="5" key="1">
    <citation type="submission" date="2023-01" db="EMBL/GenBank/DDBJ databases">
        <title>Metagenome sequencing of chrysophaentin producing Chrysophaeum taylorii.</title>
        <authorList>
            <person name="Davison J."/>
            <person name="Bewley C."/>
        </authorList>
    </citation>
    <scope>NUCLEOTIDE SEQUENCE</scope>
    <source>
        <strain evidence="5">NIES-1699</strain>
    </source>
</reference>
<dbReference type="PROSITE" id="PS51455">
    <property type="entry name" value="PIPK"/>
    <property type="match status" value="1"/>
</dbReference>
<dbReference type="Pfam" id="PF13181">
    <property type="entry name" value="TPR_8"/>
    <property type="match status" value="1"/>
</dbReference>
<dbReference type="InterPro" id="IPR027484">
    <property type="entry name" value="PInositol-4-P-5-kinase_N"/>
</dbReference>
<keyword evidence="1" id="KW-0802">TPR repeat</keyword>
<proteinExistence type="predicted"/>
<dbReference type="Gene3D" id="3.30.800.10">
    <property type="entry name" value="Phosphatidylinositol Phosphate Kinase II Beta"/>
    <property type="match status" value="1"/>
</dbReference>
<dbReference type="SUPFAM" id="SSF48452">
    <property type="entry name" value="TPR-like"/>
    <property type="match status" value="1"/>
</dbReference>
<feature type="repeat" description="TPR" evidence="1">
    <location>
        <begin position="117"/>
        <end position="150"/>
    </location>
</feature>
<dbReference type="GO" id="GO:0005886">
    <property type="term" value="C:plasma membrane"/>
    <property type="evidence" value="ECO:0007669"/>
    <property type="project" value="TreeGrafter"/>
</dbReference>
<dbReference type="PANTHER" id="PTHR23086">
    <property type="entry name" value="PHOSPHATIDYLINOSITOL-4-PHOSPHATE 5-KINASE"/>
    <property type="match status" value="1"/>
</dbReference>
<organism evidence="5 6">
    <name type="scientific">Chrysophaeum taylorii</name>
    <dbReference type="NCBI Taxonomy" id="2483200"/>
    <lineage>
        <taxon>Eukaryota</taxon>
        <taxon>Sar</taxon>
        <taxon>Stramenopiles</taxon>
        <taxon>Ochrophyta</taxon>
        <taxon>Pelagophyceae</taxon>
        <taxon>Pelagomonadales</taxon>
        <taxon>Pelagomonadaceae</taxon>
        <taxon>Chrysophaeum</taxon>
    </lineage>
</organism>
<protein>
    <recommendedName>
        <fullName evidence="4">PIPK domain-containing protein</fullName>
    </recommendedName>
</protein>
<dbReference type="GO" id="GO:0046854">
    <property type="term" value="P:phosphatidylinositol phosphate biosynthetic process"/>
    <property type="evidence" value="ECO:0007669"/>
    <property type="project" value="TreeGrafter"/>
</dbReference>
<keyword evidence="2" id="KW-0418">Kinase</keyword>
<gene>
    <name evidence="5" type="ORF">CTAYLR_008864</name>
</gene>
<dbReference type="InterPro" id="IPR027483">
    <property type="entry name" value="PInositol-4-P-4/5-kinase_C_sf"/>
</dbReference>
<feature type="repeat" description="TPR" evidence="1">
    <location>
        <begin position="158"/>
        <end position="191"/>
    </location>
</feature>
<dbReference type="PROSITE" id="PS50005">
    <property type="entry name" value="TPR"/>
    <property type="match status" value="2"/>
</dbReference>
<dbReference type="GO" id="GO:0005524">
    <property type="term" value="F:ATP binding"/>
    <property type="evidence" value="ECO:0007669"/>
    <property type="project" value="UniProtKB-UniRule"/>
</dbReference>
<dbReference type="PANTHER" id="PTHR23086:SF8">
    <property type="entry name" value="PHOSPHATIDYLINOSITOL 5-PHOSPHATE 4-KINASE, ISOFORM A"/>
    <property type="match status" value="1"/>
</dbReference>
<dbReference type="InterPro" id="IPR019734">
    <property type="entry name" value="TPR_rpt"/>
</dbReference>
<comment type="caution">
    <text evidence="5">The sequence shown here is derived from an EMBL/GenBank/DDBJ whole genome shotgun (WGS) entry which is preliminary data.</text>
</comment>
<dbReference type="Proteomes" id="UP001230188">
    <property type="component" value="Unassembled WGS sequence"/>
</dbReference>
<dbReference type="EMBL" id="JAQMWT010000588">
    <property type="protein sequence ID" value="KAJ8599094.1"/>
    <property type="molecule type" value="Genomic_DNA"/>
</dbReference>
<evidence type="ECO:0000256" key="1">
    <source>
        <dbReference type="PROSITE-ProRule" id="PRU00339"/>
    </source>
</evidence>
<keyword evidence="2" id="KW-0067">ATP-binding</keyword>
<dbReference type="Pfam" id="PF13432">
    <property type="entry name" value="TPR_16"/>
    <property type="match status" value="2"/>
</dbReference>
<feature type="domain" description="PIPK" evidence="4">
    <location>
        <begin position="374"/>
        <end position="745"/>
    </location>
</feature>
<evidence type="ECO:0000313" key="5">
    <source>
        <dbReference type="EMBL" id="KAJ8599094.1"/>
    </source>
</evidence>
<feature type="region of interest" description="Disordered" evidence="3">
    <location>
        <begin position="331"/>
        <end position="361"/>
    </location>
</feature>
<dbReference type="CDD" id="cd00139">
    <property type="entry name" value="PIPKc"/>
    <property type="match status" value="1"/>
</dbReference>
<evidence type="ECO:0000256" key="2">
    <source>
        <dbReference type="PROSITE-ProRule" id="PRU00781"/>
    </source>
</evidence>
<feature type="compositionally biased region" description="Acidic residues" evidence="3">
    <location>
        <begin position="341"/>
        <end position="350"/>
    </location>
</feature>
<dbReference type="InterPro" id="IPR011990">
    <property type="entry name" value="TPR-like_helical_dom_sf"/>
</dbReference>
<dbReference type="InterPro" id="IPR002498">
    <property type="entry name" value="PInositol-4-P-4/5-kinase_core"/>
</dbReference>
<keyword evidence="6" id="KW-1185">Reference proteome</keyword>
<name>A0AAD7U799_9STRA</name>
<dbReference type="SMART" id="SM00330">
    <property type="entry name" value="PIPKc"/>
    <property type="match status" value="1"/>
</dbReference>
<accession>A0AAD7U799</accession>
<evidence type="ECO:0000313" key="6">
    <source>
        <dbReference type="Proteomes" id="UP001230188"/>
    </source>
</evidence>
<dbReference type="SUPFAM" id="SSF56104">
    <property type="entry name" value="SAICAR synthase-like"/>
    <property type="match status" value="1"/>
</dbReference>
<dbReference type="Pfam" id="PF01504">
    <property type="entry name" value="PIP5K"/>
    <property type="match status" value="2"/>
</dbReference>
<dbReference type="GO" id="GO:0016308">
    <property type="term" value="F:1-phosphatidylinositol-4-phosphate 5-kinase activity"/>
    <property type="evidence" value="ECO:0007669"/>
    <property type="project" value="TreeGrafter"/>
</dbReference>
<keyword evidence="2" id="KW-0808">Transferase</keyword>
<keyword evidence="2" id="KW-0547">Nucleotide-binding</keyword>
<evidence type="ECO:0000256" key="3">
    <source>
        <dbReference type="SAM" id="MobiDB-lite"/>
    </source>
</evidence>
<dbReference type="InterPro" id="IPR023610">
    <property type="entry name" value="PInositol-4/5-P-5/4-kinase"/>
</dbReference>
<dbReference type="Gene3D" id="1.25.40.10">
    <property type="entry name" value="Tetratricopeptide repeat domain"/>
    <property type="match status" value="3"/>
</dbReference>
<dbReference type="AlphaFoldDB" id="A0AAD7U799"/>
<sequence length="746" mass="81704">MSVAEEVRRGNALMGAGKFDAAVEVYEATLRRKPCWSPATLRVVRLNRAKALKNSGRLGEAIAAFEECGNDAEAERLVRETRVEEALAGALAASSPSEEAAALERALTFADDGRQYATVVYNLGVVRLNASRFDEARECLRTVLDLDPSRVEAREALTTLAYNEGAAALNAGRLDAALEAFAAVLEVEPEHDHAKRGLLAAEHNLGVAALRVRDFATARCHLEEVRRSDPENAAARSALRSVDVTEGTLLARDRKFAQAIPMLERVVRDGGDGAEVAACAYNLVVAYLELGYPRDARRALEKALAHDPAHALSLRIKQRVDAAVAAYDDGPIYEERRGREEEEEEEEEVEPPPVFDAARGSDSPMVASLARCLSEIEFERVSEIAAASAKTAGALDASSRASISVPENEDDSSFVRAAISVGIARRAGEEVGLDGDKFGERIRRHYAGRRGEFFFEDVAPRAFADVRRLVGVSAEYATSMRALAGNGSFLTTRDSRFVAKTLARTEFRFLRRILASYHAHIQAHATSTLLCKFLGLYVVRRAGLPRKSSKIIVVMSNVLRAEGGSEACFDEIYHLKGALTDRFVTNQERARGATILKDMNFANNDRRLYLGTLLKPLFLQALKTDVQWLSDNKIMDYTFLVALATCNNADTSQRSDHHHLIDGGGGGGGDLWRAHNGGIKASVGATGSYFFGVVDILQEYNLRKKVQHVYRARLAKHRGADPKDICCVPPRAYGRRFEDFIAAHVA</sequence>
<dbReference type="SMART" id="SM00028">
    <property type="entry name" value="TPR"/>
    <property type="match status" value="5"/>
</dbReference>
<dbReference type="Gene3D" id="3.30.810.10">
    <property type="entry name" value="2-Layer Sandwich"/>
    <property type="match status" value="1"/>
</dbReference>
<evidence type="ECO:0000259" key="4">
    <source>
        <dbReference type="PROSITE" id="PS51455"/>
    </source>
</evidence>